<dbReference type="Proteomes" id="UP000054241">
    <property type="component" value="Unassembled WGS sequence"/>
</dbReference>
<comment type="caution">
    <text evidence="1">The sequence shown here is derived from an EMBL/GenBank/DDBJ whole genome shotgun (WGS) entry which is preliminary data.</text>
</comment>
<accession>A0A101NGD3</accession>
<dbReference type="EMBL" id="LMWL01000058">
    <property type="protein sequence ID" value="KUM92711.1"/>
    <property type="molecule type" value="Genomic_DNA"/>
</dbReference>
<protein>
    <submittedName>
        <fullName evidence="1">Uncharacterized protein</fullName>
    </submittedName>
</protein>
<reference evidence="1 2" key="1">
    <citation type="submission" date="2015-10" db="EMBL/GenBank/DDBJ databases">
        <title>Draft genome sequence of Streptomyces cellostaticus DSM 40189, type strain for the species Streptomyces cellostaticus.</title>
        <authorList>
            <person name="Ruckert C."/>
            <person name="Winkler A."/>
            <person name="Kalinowski J."/>
            <person name="Kampfer P."/>
            <person name="Glaeser S."/>
        </authorList>
    </citation>
    <scope>NUCLEOTIDE SEQUENCE [LARGE SCALE GENOMIC DNA]</scope>
    <source>
        <strain evidence="1 2">DSM 40189</strain>
    </source>
</reference>
<keyword evidence="2" id="KW-1185">Reference proteome</keyword>
<dbReference type="AlphaFoldDB" id="A0A101NGD3"/>
<dbReference type="RefSeq" id="WP_067005294.1">
    <property type="nucleotide sequence ID" value="NZ_BNDU01000006.1"/>
</dbReference>
<sequence length="76" mass="8464">MRARTAGFIESLLLLLIRALLPARGRHRAVPARLPYPARPLTTRTGRPPALDAHLIDIAYDTRLVRPYLLTPEVAA</sequence>
<organism evidence="1 2">
    <name type="scientific">Streptomyces cellostaticus</name>
    <dbReference type="NCBI Taxonomy" id="67285"/>
    <lineage>
        <taxon>Bacteria</taxon>
        <taxon>Bacillati</taxon>
        <taxon>Actinomycetota</taxon>
        <taxon>Actinomycetes</taxon>
        <taxon>Kitasatosporales</taxon>
        <taxon>Streptomycetaceae</taxon>
        <taxon>Streptomyces</taxon>
    </lineage>
</organism>
<gene>
    <name evidence="1" type="ORF">AQI88_30490</name>
</gene>
<dbReference type="OrthoDB" id="4314331at2"/>
<evidence type="ECO:0000313" key="2">
    <source>
        <dbReference type="Proteomes" id="UP000054241"/>
    </source>
</evidence>
<proteinExistence type="predicted"/>
<dbReference type="STRING" id="67285.AQI88_30490"/>
<name>A0A101NGD3_9ACTN</name>
<evidence type="ECO:0000313" key="1">
    <source>
        <dbReference type="EMBL" id="KUM92711.1"/>
    </source>
</evidence>